<keyword evidence="1" id="KW-1133">Transmembrane helix</keyword>
<feature type="transmembrane region" description="Helical" evidence="1">
    <location>
        <begin position="37"/>
        <end position="55"/>
    </location>
</feature>
<accession>A0ABY5I1W3</accession>
<keyword evidence="3" id="KW-1185">Reference proteome</keyword>
<reference evidence="2" key="1">
    <citation type="submission" date="2022-07" db="EMBL/GenBank/DDBJ databases">
        <title>Faecal culturing of patients with breast cancer.</title>
        <authorList>
            <person name="Teng N.M.Y."/>
            <person name="Kiu R."/>
            <person name="Evans R."/>
            <person name="Baker D.J."/>
            <person name="Zenner C."/>
            <person name="Robinson S.D."/>
            <person name="Hall L.J."/>
        </authorList>
    </citation>
    <scope>NUCLEOTIDE SEQUENCE</scope>
    <source>
        <strain evidence="2">LH1062</strain>
    </source>
</reference>
<sequence>MEFQEIRRAIMMTLGGTLIGALLYIFSISLANQGIIITHYLIAMILYICSFLAAFRQSKKANTYIFTYIFILIAIIAFITTYSFITICL</sequence>
<evidence type="ECO:0000256" key="1">
    <source>
        <dbReference type="SAM" id="Phobius"/>
    </source>
</evidence>
<name>A0ABY5I1W3_9FIRM</name>
<evidence type="ECO:0000313" key="3">
    <source>
        <dbReference type="Proteomes" id="UP001060112"/>
    </source>
</evidence>
<dbReference type="Proteomes" id="UP001060112">
    <property type="component" value="Chromosome"/>
</dbReference>
<dbReference type="RefSeq" id="WP_290139320.1">
    <property type="nucleotide sequence ID" value="NZ_CP101620.1"/>
</dbReference>
<dbReference type="EMBL" id="CP101620">
    <property type="protein sequence ID" value="UTY38752.1"/>
    <property type="molecule type" value="Genomic_DNA"/>
</dbReference>
<feature type="transmembrane region" description="Helical" evidence="1">
    <location>
        <begin position="12"/>
        <end position="31"/>
    </location>
</feature>
<protein>
    <recommendedName>
        <fullName evidence="4">DUF3953 domain-containing protein</fullName>
    </recommendedName>
</protein>
<proteinExistence type="predicted"/>
<evidence type="ECO:0008006" key="4">
    <source>
        <dbReference type="Google" id="ProtNLM"/>
    </source>
</evidence>
<evidence type="ECO:0000313" key="2">
    <source>
        <dbReference type="EMBL" id="UTY38752.1"/>
    </source>
</evidence>
<feature type="transmembrane region" description="Helical" evidence="1">
    <location>
        <begin position="64"/>
        <end position="85"/>
    </location>
</feature>
<keyword evidence="1" id="KW-0812">Transmembrane</keyword>
<gene>
    <name evidence="2" type="ORF">NMU03_14280</name>
</gene>
<keyword evidence="1" id="KW-0472">Membrane</keyword>
<organism evidence="2 3">
    <name type="scientific">Allocoprobacillus halotolerans</name>
    <dbReference type="NCBI Taxonomy" id="2944914"/>
    <lineage>
        <taxon>Bacteria</taxon>
        <taxon>Bacillati</taxon>
        <taxon>Bacillota</taxon>
        <taxon>Erysipelotrichia</taxon>
        <taxon>Erysipelotrichales</taxon>
        <taxon>Erysipelotrichaceae</taxon>
        <taxon>Allocoprobacillus</taxon>
    </lineage>
</organism>